<sequence>MGELRCCSNLPLSPFMLRKKKVVDAVRERRFQASSFSNSKLPPKLLDLIETNRDCRNLISKLWVSSTKKRGEGISELGYFWQSGADLWVRRFPAKDSTLIYTRHLGSSLCVWVPEHERPVEEYLMLPSLYLARSSG</sequence>
<accession>A0AAV2F343</accession>
<reference evidence="1 2" key="1">
    <citation type="submission" date="2024-04" db="EMBL/GenBank/DDBJ databases">
        <authorList>
            <person name="Fracassetti M."/>
        </authorList>
    </citation>
    <scope>NUCLEOTIDE SEQUENCE [LARGE SCALE GENOMIC DNA]</scope>
</reference>
<organism evidence="1 2">
    <name type="scientific">Linum trigynum</name>
    <dbReference type="NCBI Taxonomy" id="586398"/>
    <lineage>
        <taxon>Eukaryota</taxon>
        <taxon>Viridiplantae</taxon>
        <taxon>Streptophyta</taxon>
        <taxon>Embryophyta</taxon>
        <taxon>Tracheophyta</taxon>
        <taxon>Spermatophyta</taxon>
        <taxon>Magnoliopsida</taxon>
        <taxon>eudicotyledons</taxon>
        <taxon>Gunneridae</taxon>
        <taxon>Pentapetalae</taxon>
        <taxon>rosids</taxon>
        <taxon>fabids</taxon>
        <taxon>Malpighiales</taxon>
        <taxon>Linaceae</taxon>
        <taxon>Linum</taxon>
    </lineage>
</organism>
<gene>
    <name evidence="1" type="ORF">LTRI10_LOCUS33284</name>
</gene>
<dbReference type="EMBL" id="OZ034819">
    <property type="protein sequence ID" value="CAL1392656.1"/>
    <property type="molecule type" value="Genomic_DNA"/>
</dbReference>
<name>A0AAV2F343_9ROSI</name>
<keyword evidence="2" id="KW-1185">Reference proteome</keyword>
<evidence type="ECO:0000313" key="1">
    <source>
        <dbReference type="EMBL" id="CAL1392656.1"/>
    </source>
</evidence>
<proteinExistence type="predicted"/>
<dbReference type="AlphaFoldDB" id="A0AAV2F343"/>
<evidence type="ECO:0000313" key="2">
    <source>
        <dbReference type="Proteomes" id="UP001497516"/>
    </source>
</evidence>
<dbReference type="Proteomes" id="UP001497516">
    <property type="component" value="Chromosome 6"/>
</dbReference>
<protein>
    <submittedName>
        <fullName evidence="1">Uncharacterized protein</fullName>
    </submittedName>
</protein>